<dbReference type="InterPro" id="IPR013783">
    <property type="entry name" value="Ig-like_fold"/>
</dbReference>
<evidence type="ECO:0000313" key="8">
    <source>
        <dbReference type="Proteomes" id="UP000466442"/>
    </source>
</evidence>
<dbReference type="Gene3D" id="2.40.20.10">
    <property type="entry name" value="Plasminogen Kringle 4"/>
    <property type="match status" value="4"/>
</dbReference>
<dbReference type="InterPro" id="IPR038178">
    <property type="entry name" value="Kringle_sf"/>
</dbReference>
<evidence type="ECO:0000259" key="5">
    <source>
        <dbReference type="PROSITE" id="PS50070"/>
    </source>
</evidence>
<name>A0A8S9XWY6_APOLU</name>
<dbReference type="InterPro" id="IPR013806">
    <property type="entry name" value="Kringle-like"/>
</dbReference>
<dbReference type="SUPFAM" id="SSF53187">
    <property type="entry name" value="Zn-dependent exopeptidases"/>
    <property type="match status" value="1"/>
</dbReference>
<reference evidence="7" key="1">
    <citation type="journal article" date="2021" name="Mol. Ecol. Resour.">
        <title>Apolygus lucorum genome provides insights into omnivorousness and mesophyll feeding.</title>
        <authorList>
            <person name="Liu Y."/>
            <person name="Liu H."/>
            <person name="Wang H."/>
            <person name="Huang T."/>
            <person name="Liu B."/>
            <person name="Yang B."/>
            <person name="Yin L."/>
            <person name="Li B."/>
            <person name="Zhang Y."/>
            <person name="Zhang S."/>
            <person name="Jiang F."/>
            <person name="Zhang X."/>
            <person name="Ren Y."/>
            <person name="Wang B."/>
            <person name="Wang S."/>
            <person name="Lu Y."/>
            <person name="Wu K."/>
            <person name="Fan W."/>
            <person name="Wang G."/>
        </authorList>
    </citation>
    <scope>NUCLEOTIDE SEQUENCE</scope>
    <source>
        <strain evidence="7">12Hb</strain>
    </source>
</reference>
<dbReference type="Pfam" id="PF00051">
    <property type="entry name" value="Kringle"/>
    <property type="match status" value="2"/>
</dbReference>
<dbReference type="InterPro" id="IPR000001">
    <property type="entry name" value="Kringle"/>
</dbReference>
<dbReference type="Gene3D" id="2.60.40.10">
    <property type="entry name" value="Immunoglobulins"/>
    <property type="match status" value="1"/>
</dbReference>
<comment type="caution">
    <text evidence="7">The sequence shown here is derived from an EMBL/GenBank/DDBJ whole genome shotgun (WGS) entry which is preliminary data.</text>
</comment>
<gene>
    <name evidence="7" type="ORF">GE061_011162</name>
</gene>
<evidence type="ECO:0008006" key="9">
    <source>
        <dbReference type="Google" id="ProtNLM"/>
    </source>
</evidence>
<keyword evidence="2" id="KW-1015">Disulfide bond</keyword>
<dbReference type="EMBL" id="WIXP02000003">
    <property type="protein sequence ID" value="KAF6213443.1"/>
    <property type="molecule type" value="Genomic_DNA"/>
</dbReference>
<dbReference type="SMART" id="SM00130">
    <property type="entry name" value="KR"/>
    <property type="match status" value="3"/>
</dbReference>
<feature type="domain" description="Kringle" evidence="5">
    <location>
        <begin position="140"/>
        <end position="226"/>
    </location>
</feature>
<dbReference type="SUPFAM" id="SSF57440">
    <property type="entry name" value="Kringle-like"/>
    <property type="match status" value="4"/>
</dbReference>
<comment type="caution">
    <text evidence="3">Lacks conserved residue(s) required for the propagation of feature annotation.</text>
</comment>
<dbReference type="OrthoDB" id="6628696at2759"/>
<evidence type="ECO:0000256" key="2">
    <source>
        <dbReference type="ARBA" id="ARBA00023157"/>
    </source>
</evidence>
<evidence type="ECO:0000256" key="3">
    <source>
        <dbReference type="PROSITE-ProRule" id="PRU00121"/>
    </source>
</evidence>
<evidence type="ECO:0000313" key="7">
    <source>
        <dbReference type="EMBL" id="KAF6213443.1"/>
    </source>
</evidence>
<keyword evidence="4" id="KW-0472">Membrane</keyword>
<dbReference type="PROSITE" id="PS00021">
    <property type="entry name" value="KRINGLE_1"/>
    <property type="match status" value="2"/>
</dbReference>
<evidence type="ECO:0000259" key="6">
    <source>
        <dbReference type="PROSITE" id="PS50835"/>
    </source>
</evidence>
<keyword evidence="4" id="KW-1133">Transmembrane helix</keyword>
<accession>A0A8S9XWY6</accession>
<feature type="domain" description="Kringle" evidence="5">
    <location>
        <begin position="79"/>
        <end position="131"/>
    </location>
</feature>
<dbReference type="InterPro" id="IPR007110">
    <property type="entry name" value="Ig-like_dom"/>
</dbReference>
<dbReference type="Pfam" id="PF07679">
    <property type="entry name" value="I-set"/>
    <property type="match status" value="1"/>
</dbReference>
<feature type="domain" description="Kringle" evidence="5">
    <location>
        <begin position="596"/>
        <end position="634"/>
    </location>
</feature>
<dbReference type="InterPro" id="IPR036179">
    <property type="entry name" value="Ig-like_dom_sf"/>
</dbReference>
<keyword evidence="8" id="KW-1185">Reference proteome</keyword>
<dbReference type="InterPro" id="IPR050759">
    <property type="entry name" value="Serine_protease_kringle"/>
</dbReference>
<dbReference type="SUPFAM" id="SSF48726">
    <property type="entry name" value="Immunoglobulin"/>
    <property type="match status" value="1"/>
</dbReference>
<keyword evidence="1 3" id="KW-0420">Kringle</keyword>
<dbReference type="GO" id="GO:0008270">
    <property type="term" value="F:zinc ion binding"/>
    <property type="evidence" value="ECO:0007669"/>
    <property type="project" value="InterPro"/>
</dbReference>
<dbReference type="GO" id="GO:0006508">
    <property type="term" value="P:proteolysis"/>
    <property type="evidence" value="ECO:0007669"/>
    <property type="project" value="InterPro"/>
</dbReference>
<dbReference type="InterPro" id="IPR013098">
    <property type="entry name" value="Ig_I-set"/>
</dbReference>
<dbReference type="PANTHER" id="PTHR24261:SF7">
    <property type="entry name" value="KRINGLE DOMAIN-CONTAINING PROTEIN"/>
    <property type="match status" value="1"/>
</dbReference>
<evidence type="ECO:0000256" key="1">
    <source>
        <dbReference type="ARBA" id="ARBA00022572"/>
    </source>
</evidence>
<dbReference type="PROSITE" id="PS50835">
    <property type="entry name" value="IG_LIKE"/>
    <property type="match status" value="1"/>
</dbReference>
<feature type="domain" description="Ig-like" evidence="6">
    <location>
        <begin position="1050"/>
        <end position="1151"/>
    </location>
</feature>
<dbReference type="PROSITE" id="PS50070">
    <property type="entry name" value="KRINGLE_2"/>
    <property type="match status" value="4"/>
</dbReference>
<feature type="domain" description="Kringle" evidence="5">
    <location>
        <begin position="638"/>
        <end position="718"/>
    </location>
</feature>
<organism evidence="7 8">
    <name type="scientific">Apolygus lucorum</name>
    <name type="common">Small green plant bug</name>
    <name type="synonym">Lygocoris lucorum</name>
    <dbReference type="NCBI Taxonomy" id="248454"/>
    <lineage>
        <taxon>Eukaryota</taxon>
        <taxon>Metazoa</taxon>
        <taxon>Ecdysozoa</taxon>
        <taxon>Arthropoda</taxon>
        <taxon>Hexapoda</taxon>
        <taxon>Insecta</taxon>
        <taxon>Pterygota</taxon>
        <taxon>Neoptera</taxon>
        <taxon>Paraneoptera</taxon>
        <taxon>Hemiptera</taxon>
        <taxon>Heteroptera</taxon>
        <taxon>Panheteroptera</taxon>
        <taxon>Cimicomorpha</taxon>
        <taxon>Miridae</taxon>
        <taxon>Mirini</taxon>
        <taxon>Apolygus</taxon>
    </lineage>
</organism>
<feature type="transmembrane region" description="Helical" evidence="4">
    <location>
        <begin position="1273"/>
        <end position="1296"/>
    </location>
</feature>
<proteinExistence type="predicted"/>
<dbReference type="Proteomes" id="UP000466442">
    <property type="component" value="Unassembled WGS sequence"/>
</dbReference>
<dbReference type="InterPro" id="IPR018056">
    <property type="entry name" value="Kringle_CS"/>
</dbReference>
<protein>
    <recommendedName>
        <fullName evidence="9">Kringle domain-containing protein</fullName>
    </recommendedName>
</protein>
<evidence type="ECO:0000256" key="4">
    <source>
        <dbReference type="SAM" id="Phobius"/>
    </source>
</evidence>
<dbReference type="PANTHER" id="PTHR24261">
    <property type="entry name" value="PLASMINOGEN-RELATED"/>
    <property type="match status" value="1"/>
</dbReference>
<dbReference type="CDD" id="cd00096">
    <property type="entry name" value="Ig"/>
    <property type="match status" value="1"/>
</dbReference>
<dbReference type="GO" id="GO:0004181">
    <property type="term" value="F:metallocarboxypeptidase activity"/>
    <property type="evidence" value="ECO:0007669"/>
    <property type="project" value="InterPro"/>
</dbReference>
<keyword evidence="4" id="KW-0812">Transmembrane</keyword>
<sequence>MKKPGRKFMKVLLKAARLMKKAMKKVAGTNYKVQSAAELYIAGGASDDYAFEYFNIPVVYTLELGYDSEDDEECFHPGPKEMEQLQHETFPDGSKKSANNYCRNPDKDKQGPWCYARNPRKGREPCKVPTCSNPKCRWTGIGLEYTGPLGLSAKRKECSPWSTDAKQFKELDAFNLSFPEGNRMLASRGCRNPTEDPGGPWCFVVASEDISDNVDYQKEYCDVPFCYAHDGITVIDNMPRPFYTYFTEVFHYPTESVDITFKLWAPGDWDKAELRIALSSLAVSATGEEMRQLGFGYEIVITNRNTSITRIGDEAETSIIEPGILNGLTWTNLTISKGHGNLCVKKTDSETPLMLLELMESGDTIIDREKIKYISFKSNVFLILFVDYSVKRVGKLSETEAEDLEVELEEFCPKHITNSDLFAKYFLLRRVNVGGLRDLNLYVRGFKVNIKLSMIPGNESFPFVLIQIAQHSCTVVLIHQFFQTLLAQEAVTDMLTIRKWSHFELSLTGSRIQVIMHLKKGIRILHDLANPQFMAMRWFAVSSFGQAKWSFFCQPVYDRSLEPFPPECRVSTLGLDYVGHQSNWEFPDGTVARAVNYCRNPSADSEGPYCYAREPSGEINKFTCDVDNCTFPDCRLAGTGDDFMGTINVTRSNKTCQSWTSDSPHNVPHHCRRNEGFPERSAKKAHNYCRNPNREIGGPWCYTTDRDLEKDLCEIPDCYEPETCTVIVRGQPNHKVFIDPQKRTFGIKFKAKIWNPSEMPELSFTFYPKIGNENMTFVMGAEKQQYLRLYYYNSKERRALLKQYTFPHFLSAGKWTAITLVVRKHEFEAKYTETSQPFFTWKYSRSEKYYESMEEEGRPVCVTPFSPVYFSYAGGPGKNDFVGLSFPCDDCHTELVIGPNLDGVVYYPMNLWTEERSQYSQQTPKVDLRLNLRGKGASNISFYGLPSIGESVAQIKLNEVTQDGVNRFSIFSRKKKKLENVYKGTVEGTKMYSELEWTDFYIVLCTVAGLLRRKNHVIGNWKHSNTPLYFFTVEAWEGEVLWTSSSCEPPDISRGVTDGGWTPWSPWSCSAKCGGGKGFSSKRLKMIKEEEPSARIQWEKNGLPVAPEAILMGIDENDYSLTVSNVTRDSTGVYACMIHTADGIVTAVEITTVVVATVRPIKKRVGESIEMATNAETLGKIYARLTVEWLHNSETYRLHDFDNDVNGNETIFPLMKEFEGTWECRVYQDPLGLNWTTNWLTLEVLPKRRFRNHLLEEVAENPVVIEIENEENIGLIMAIIYLVLVGLFYLCLHMLIRKICRKKKKDPVPCDDTTPLLNIRGSASSSRRSGSCRARSIQSFLSRRRSGSTRRSLHRDNCCVTTTDVYATTSDLCSTA</sequence>
<dbReference type="CDD" id="cd00108">
    <property type="entry name" value="KR"/>
    <property type="match status" value="1"/>
</dbReference>